<gene>
    <name evidence="2" type="ORF">HK097_007411</name>
</gene>
<organism evidence="2 3">
    <name type="scientific">Rhizophlyctis rosea</name>
    <dbReference type="NCBI Taxonomy" id="64517"/>
    <lineage>
        <taxon>Eukaryota</taxon>
        <taxon>Fungi</taxon>
        <taxon>Fungi incertae sedis</taxon>
        <taxon>Chytridiomycota</taxon>
        <taxon>Chytridiomycota incertae sedis</taxon>
        <taxon>Chytridiomycetes</taxon>
        <taxon>Rhizophlyctidales</taxon>
        <taxon>Rhizophlyctidaceae</taxon>
        <taxon>Rhizophlyctis</taxon>
    </lineage>
</organism>
<evidence type="ECO:0000313" key="3">
    <source>
        <dbReference type="Proteomes" id="UP001212841"/>
    </source>
</evidence>
<dbReference type="InterPro" id="IPR013745">
    <property type="entry name" value="Bit61/PRR5"/>
</dbReference>
<keyword evidence="3" id="KW-1185">Reference proteome</keyword>
<accession>A0AAD5X831</accession>
<dbReference type="PANTHER" id="PTHR32428">
    <property type="entry name" value="TARGET OF RAPAMYCIN COMPLEX 2 SUBUNIT BIT61-RELATED"/>
    <property type="match status" value="1"/>
</dbReference>
<feature type="region of interest" description="Disordered" evidence="1">
    <location>
        <begin position="1"/>
        <end position="64"/>
    </location>
</feature>
<comment type="caution">
    <text evidence="2">The sequence shown here is derived from an EMBL/GenBank/DDBJ whole genome shotgun (WGS) entry which is preliminary data.</text>
</comment>
<dbReference type="EMBL" id="JADGJD010000038">
    <property type="protein sequence ID" value="KAJ3056311.1"/>
    <property type="molecule type" value="Genomic_DNA"/>
</dbReference>
<dbReference type="PANTHER" id="PTHR32428:SF2">
    <property type="entry name" value="TARGET OF RAPAMYCIN COMPLEX 2 SUBUNIT BIT61-RELATED"/>
    <property type="match status" value="1"/>
</dbReference>
<dbReference type="Pfam" id="PF08539">
    <property type="entry name" value="HbrB"/>
    <property type="match status" value="1"/>
</dbReference>
<dbReference type="GO" id="GO:0031932">
    <property type="term" value="C:TORC2 complex"/>
    <property type="evidence" value="ECO:0007669"/>
    <property type="project" value="TreeGrafter"/>
</dbReference>
<dbReference type="AlphaFoldDB" id="A0AAD5X831"/>
<feature type="compositionally biased region" description="Low complexity" evidence="1">
    <location>
        <begin position="14"/>
        <end position="24"/>
    </location>
</feature>
<reference evidence="2" key="1">
    <citation type="submission" date="2020-05" db="EMBL/GenBank/DDBJ databases">
        <title>Phylogenomic resolution of chytrid fungi.</title>
        <authorList>
            <person name="Stajich J.E."/>
            <person name="Amses K."/>
            <person name="Simmons R."/>
            <person name="Seto K."/>
            <person name="Myers J."/>
            <person name="Bonds A."/>
            <person name="Quandt C.A."/>
            <person name="Barry K."/>
            <person name="Liu P."/>
            <person name="Grigoriev I."/>
            <person name="Longcore J.E."/>
            <person name="James T.Y."/>
        </authorList>
    </citation>
    <scope>NUCLEOTIDE SEQUENCE</scope>
    <source>
        <strain evidence="2">JEL0318</strain>
    </source>
</reference>
<dbReference type="Proteomes" id="UP001212841">
    <property type="component" value="Unassembled WGS sequence"/>
</dbReference>
<protein>
    <submittedName>
        <fullName evidence="2">Uncharacterized protein</fullName>
    </submittedName>
</protein>
<evidence type="ECO:0000313" key="2">
    <source>
        <dbReference type="EMBL" id="KAJ3056311.1"/>
    </source>
</evidence>
<evidence type="ECO:0000256" key="1">
    <source>
        <dbReference type="SAM" id="MobiDB-lite"/>
    </source>
</evidence>
<sequence>MDRARSSSPPVPPSASSRTSRVPSQTPISHRPVSAYYPTPVPSPLSGQRTSPPRPTRPISSASTYSNVAIAGSLASHYGSNTSGNSSDTPSAAVPPIPSAASLANVSRSLSTLDAAKVVLLQIQVPANNSIGLPSNHNNTLLPSPTNPYGPANISFATTHTILDEHPINPQRNSIPSDAMWTSICIRTLPLFNGRGATGTIEDINFLVTNWLQMLPMTNSHTPAHILGCISEMINTGILSLWNKVMSMRSSSTEIDPALLAHRLAESWRLFFGTVVPLLEGVFLPLRLHEDLILGGGRTLGMLRTVDVRTIALKAFRDGLISSSAGGIGVRKLQGMLAHIHLKHYTHAGMLRAHFYATESVTLLLAPRAPPPNSSISKINETSATLMQMFAILTAASHGSSGYKPIKDLSQYYKRRVADWIRWVEEIEEREERAILGR</sequence>
<dbReference type="GO" id="GO:0038203">
    <property type="term" value="P:TORC2 signaling"/>
    <property type="evidence" value="ECO:0007669"/>
    <property type="project" value="TreeGrafter"/>
</dbReference>
<proteinExistence type="predicted"/>
<name>A0AAD5X831_9FUNG</name>